<evidence type="ECO:0000256" key="1">
    <source>
        <dbReference type="ARBA" id="ARBA00010118"/>
    </source>
</evidence>
<feature type="chain" id="PRO_5044270221" description="Glycosyl transferase CAP10 domain-containing protein" evidence="4">
    <location>
        <begin position="23"/>
        <end position="394"/>
    </location>
</feature>
<dbReference type="KEGG" id="ehx:EMIHUDRAFT_241653"/>
<dbReference type="GO" id="GO:0016740">
    <property type="term" value="F:transferase activity"/>
    <property type="evidence" value="ECO:0007669"/>
    <property type="project" value="UniProtKB-KW"/>
</dbReference>
<reference evidence="7" key="1">
    <citation type="journal article" date="2013" name="Nature">
        <title>Pan genome of the phytoplankton Emiliania underpins its global distribution.</title>
        <authorList>
            <person name="Read B.A."/>
            <person name="Kegel J."/>
            <person name="Klute M.J."/>
            <person name="Kuo A."/>
            <person name="Lefebvre S.C."/>
            <person name="Maumus F."/>
            <person name="Mayer C."/>
            <person name="Miller J."/>
            <person name="Monier A."/>
            <person name="Salamov A."/>
            <person name="Young J."/>
            <person name="Aguilar M."/>
            <person name="Claverie J.M."/>
            <person name="Frickenhaus S."/>
            <person name="Gonzalez K."/>
            <person name="Herman E.K."/>
            <person name="Lin Y.C."/>
            <person name="Napier J."/>
            <person name="Ogata H."/>
            <person name="Sarno A.F."/>
            <person name="Shmutz J."/>
            <person name="Schroeder D."/>
            <person name="de Vargas C."/>
            <person name="Verret F."/>
            <person name="von Dassow P."/>
            <person name="Valentin K."/>
            <person name="Van de Peer Y."/>
            <person name="Wheeler G."/>
            <person name="Dacks J.B."/>
            <person name="Delwiche C.F."/>
            <person name="Dyhrman S.T."/>
            <person name="Glockner G."/>
            <person name="John U."/>
            <person name="Richards T."/>
            <person name="Worden A.Z."/>
            <person name="Zhang X."/>
            <person name="Grigoriev I.V."/>
            <person name="Allen A.E."/>
            <person name="Bidle K."/>
            <person name="Borodovsky M."/>
            <person name="Bowler C."/>
            <person name="Brownlee C."/>
            <person name="Cock J.M."/>
            <person name="Elias M."/>
            <person name="Gladyshev V.N."/>
            <person name="Groth M."/>
            <person name="Guda C."/>
            <person name="Hadaegh A."/>
            <person name="Iglesias-Rodriguez M.D."/>
            <person name="Jenkins J."/>
            <person name="Jones B.M."/>
            <person name="Lawson T."/>
            <person name="Leese F."/>
            <person name="Lindquist E."/>
            <person name="Lobanov A."/>
            <person name="Lomsadze A."/>
            <person name="Malik S.B."/>
            <person name="Marsh M.E."/>
            <person name="Mackinder L."/>
            <person name="Mock T."/>
            <person name="Mueller-Roeber B."/>
            <person name="Pagarete A."/>
            <person name="Parker M."/>
            <person name="Probert I."/>
            <person name="Quesneville H."/>
            <person name="Raines C."/>
            <person name="Rensing S.A."/>
            <person name="Riano-Pachon D.M."/>
            <person name="Richier S."/>
            <person name="Rokitta S."/>
            <person name="Shiraiwa Y."/>
            <person name="Soanes D.M."/>
            <person name="van der Giezen M."/>
            <person name="Wahlund T.M."/>
            <person name="Williams B."/>
            <person name="Wilson W."/>
            <person name="Wolfe G."/>
            <person name="Wurch L.L."/>
        </authorList>
    </citation>
    <scope>NUCLEOTIDE SEQUENCE</scope>
</reference>
<evidence type="ECO:0000259" key="5">
    <source>
        <dbReference type="SMART" id="SM00672"/>
    </source>
</evidence>
<evidence type="ECO:0000313" key="6">
    <source>
        <dbReference type="EnsemblProtists" id="EOD21103"/>
    </source>
</evidence>
<dbReference type="AlphaFoldDB" id="A0A0D3JC68"/>
<accession>A0A0D3JC68</accession>
<keyword evidence="4" id="KW-0732">Signal</keyword>
<dbReference type="InterPro" id="IPR006598">
    <property type="entry name" value="CAP10"/>
</dbReference>
<feature type="domain" description="Glycosyl transferase CAP10" evidence="5">
    <location>
        <begin position="117"/>
        <end position="351"/>
    </location>
</feature>
<organism evidence="6 7">
    <name type="scientific">Emiliania huxleyi (strain CCMP1516)</name>
    <dbReference type="NCBI Taxonomy" id="280463"/>
    <lineage>
        <taxon>Eukaryota</taxon>
        <taxon>Haptista</taxon>
        <taxon>Haptophyta</taxon>
        <taxon>Prymnesiophyceae</taxon>
        <taxon>Isochrysidales</taxon>
        <taxon>Noelaerhabdaceae</taxon>
        <taxon>Emiliania</taxon>
    </lineage>
</organism>
<dbReference type="GeneID" id="17266643"/>
<evidence type="ECO:0000256" key="2">
    <source>
        <dbReference type="ARBA" id="ARBA00022679"/>
    </source>
</evidence>
<keyword evidence="2" id="KW-0808">Transferase</keyword>
<dbReference type="STRING" id="2903.R1CEF7"/>
<sequence>MSGSSLGLLALAAAMLDHLRLANTVLQQRLHGYEQLHAKMEAKLASCTSTTSPLSAAAAAGAQPADAKALLAAHAHWDWRSVARDLLQPWPSVTQENLASAVAACNGSAMYCARLQALPNLDVVVAANDEPRARAEPGDLRAWRRTCRRWGANAAPPAIFSSTVNAATMDLPWLDFAWPHKLRTPPWSDKLEIAMHTGNVGSGWRKALAAVAERAPREEMKLHATGGYQKHKCFMRFEDQCGYKYLLNSASIGYANKFKSLLLCGSVVLYVREGMRHKEFYEYGLLPGVHYHAVDTAAEVPAAVKWLRANDEYARAVAEAGRARMASLDEAAVTGFMAELLTQYSKRQSFRVAPQPGAAQPHACDFAKPFSTAESWEPDGAWPKPHPRARREWT</sequence>
<dbReference type="HOGENOM" id="CLU_730454_0_0_1"/>
<feature type="region of interest" description="Disordered" evidence="3">
    <location>
        <begin position="373"/>
        <end position="394"/>
    </location>
</feature>
<protein>
    <recommendedName>
        <fullName evidence="5">Glycosyl transferase CAP10 domain-containing protein</fullName>
    </recommendedName>
</protein>
<dbReference type="InterPro" id="IPR051091">
    <property type="entry name" value="O-Glucosyltr/Glycosyltrsf_90"/>
</dbReference>
<evidence type="ECO:0000256" key="4">
    <source>
        <dbReference type="SAM" id="SignalP"/>
    </source>
</evidence>
<proteinExistence type="inferred from homology"/>
<evidence type="ECO:0000256" key="3">
    <source>
        <dbReference type="SAM" id="MobiDB-lite"/>
    </source>
</evidence>
<feature type="compositionally biased region" description="Basic residues" evidence="3">
    <location>
        <begin position="385"/>
        <end position="394"/>
    </location>
</feature>
<dbReference type="Pfam" id="PF05686">
    <property type="entry name" value="Glyco_transf_90"/>
    <property type="match status" value="1"/>
</dbReference>
<dbReference type="Proteomes" id="UP000013827">
    <property type="component" value="Unassembled WGS sequence"/>
</dbReference>
<dbReference type="SMART" id="SM00672">
    <property type="entry name" value="CAP10"/>
    <property type="match status" value="1"/>
</dbReference>
<dbReference type="EnsemblProtists" id="EOD21103">
    <property type="protein sequence ID" value="EOD21103"/>
    <property type="gene ID" value="EMIHUDRAFT_241653"/>
</dbReference>
<name>A0A0D3JC68_EMIH1</name>
<dbReference type="PANTHER" id="PTHR12203:SF35">
    <property type="entry name" value="PROTEIN O-GLUCOSYLTRANSFERASE 1"/>
    <property type="match status" value="1"/>
</dbReference>
<comment type="similarity">
    <text evidence="1">Belongs to the glycosyltransferase 90 family.</text>
</comment>
<keyword evidence="7" id="KW-1185">Reference proteome</keyword>
<reference evidence="6" key="2">
    <citation type="submission" date="2024-10" db="UniProtKB">
        <authorList>
            <consortium name="EnsemblProtists"/>
        </authorList>
    </citation>
    <scope>IDENTIFICATION</scope>
</reference>
<dbReference type="PaxDb" id="2903-EOD21103"/>
<feature type="signal peptide" evidence="4">
    <location>
        <begin position="1"/>
        <end position="22"/>
    </location>
</feature>
<dbReference type="PANTHER" id="PTHR12203">
    <property type="entry name" value="KDEL LYS-ASP-GLU-LEU CONTAINING - RELATED"/>
    <property type="match status" value="1"/>
</dbReference>
<dbReference type="eggNOG" id="KOG2458">
    <property type="taxonomic scope" value="Eukaryota"/>
</dbReference>
<evidence type="ECO:0000313" key="7">
    <source>
        <dbReference type="Proteomes" id="UP000013827"/>
    </source>
</evidence>
<dbReference type="RefSeq" id="XP_005773532.1">
    <property type="nucleotide sequence ID" value="XM_005773475.1"/>
</dbReference>